<organism evidence="5 6">
    <name type="scientific">Mus spicilegus</name>
    <name type="common">Mound-building mouse</name>
    <dbReference type="NCBI Taxonomy" id="10103"/>
    <lineage>
        <taxon>Eukaryota</taxon>
        <taxon>Metazoa</taxon>
        <taxon>Chordata</taxon>
        <taxon>Craniata</taxon>
        <taxon>Vertebrata</taxon>
        <taxon>Euteleostomi</taxon>
        <taxon>Mammalia</taxon>
        <taxon>Eutheria</taxon>
        <taxon>Euarchontoglires</taxon>
        <taxon>Glires</taxon>
        <taxon>Rodentia</taxon>
        <taxon>Myomorpha</taxon>
        <taxon>Muroidea</taxon>
        <taxon>Muridae</taxon>
        <taxon>Murinae</taxon>
        <taxon>Mus</taxon>
        <taxon>Mus</taxon>
    </lineage>
</organism>
<evidence type="ECO:0000259" key="4">
    <source>
        <dbReference type="SMART" id="SM00093"/>
    </source>
</evidence>
<dbReference type="Gene3D" id="3.30.497.10">
    <property type="entry name" value="Antithrombin, subunit I, domain 2"/>
    <property type="match status" value="1"/>
</dbReference>
<evidence type="ECO:0000256" key="2">
    <source>
        <dbReference type="RuleBase" id="RU000411"/>
    </source>
</evidence>
<dbReference type="InterPro" id="IPR042185">
    <property type="entry name" value="Serpin_sf_2"/>
</dbReference>
<dbReference type="PANTHER" id="PTHR11461">
    <property type="entry name" value="SERINE PROTEASE INHIBITOR, SERPIN"/>
    <property type="match status" value="1"/>
</dbReference>
<evidence type="ECO:0000256" key="3">
    <source>
        <dbReference type="SAM" id="SignalP"/>
    </source>
</evidence>
<dbReference type="InterPro" id="IPR036186">
    <property type="entry name" value="Serpin_sf"/>
</dbReference>
<keyword evidence="3" id="KW-0732">Signal</keyword>
<dbReference type="GeneTree" id="ENSGT00940000154392"/>
<dbReference type="InterPro" id="IPR023796">
    <property type="entry name" value="Serpin_dom"/>
</dbReference>
<dbReference type="GO" id="GO:0004867">
    <property type="term" value="F:serine-type endopeptidase inhibitor activity"/>
    <property type="evidence" value="ECO:0007669"/>
    <property type="project" value="InterPro"/>
</dbReference>
<accession>A0A8C6H198</accession>
<dbReference type="PANTHER" id="PTHR11461:SF122">
    <property type="entry name" value="SERINE (OR CYSTEINE) PEPTIDASE INHIBITOR, CLADE A (ALPHA-1 ANTIPROTEINASE, ANTITRYPSIN), MEMBER 3J-RELATED"/>
    <property type="match status" value="1"/>
</dbReference>
<sequence length="408" mass="46635">IVSELVDCLLVLTALFSIVTSELLLKQKPQWGHPVHLLFRSLLRIFTPGGVSNPHKNIVFFPLGIATALASLSLGAKGKTLEEILECLKFNVTETTEADIHHSFEHLLQRRSHPGDQEQIGTGNALFVEKHLQILAEFKEKARALYQAEVFTANFQQPQEATKLINDYVSNQPQRKIKELVSDLDESTSMVLVNYLLYRGKWKVPFDPDDTNMGKFIVDRRRSVKVPMMKIEDLRTPYFQDEELKCTVVELNYKGNGKAMFILPDQGKMQQVEASLQPETLKKFLWLFNFSFILRMIDEFHLPKISLSQHYNLENILPEMGIKEVFSKQADLSGITGDKEIRMVHKAVLDMTETDTEVDATSRAIYNFQSSKMYPMLLRINVPCLFILFSKGSQIVHSFANIVDPLEN</sequence>
<dbReference type="Ensembl" id="ENSMSIT00000017696.1">
    <property type="protein sequence ID" value="ENSMSIP00000013951.1"/>
    <property type="gene ID" value="ENSMSIG00000012023.1"/>
</dbReference>
<dbReference type="InterPro" id="IPR000215">
    <property type="entry name" value="Serpin_fam"/>
</dbReference>
<dbReference type="Proteomes" id="UP000694415">
    <property type="component" value="Unplaced"/>
</dbReference>
<keyword evidence="6" id="KW-1185">Reference proteome</keyword>
<dbReference type="InterPro" id="IPR042178">
    <property type="entry name" value="Serpin_sf_1"/>
</dbReference>
<reference evidence="5" key="2">
    <citation type="submission" date="2025-09" db="UniProtKB">
        <authorList>
            <consortium name="Ensembl"/>
        </authorList>
    </citation>
    <scope>IDENTIFICATION</scope>
</reference>
<dbReference type="FunFam" id="3.30.497.10:FF:000001">
    <property type="entry name" value="Serine protease inhibitor"/>
    <property type="match status" value="1"/>
</dbReference>
<protein>
    <recommendedName>
        <fullName evidence="4">Serpin domain-containing protein</fullName>
    </recommendedName>
</protein>
<feature type="domain" description="Serpin" evidence="4">
    <location>
        <begin position="43"/>
        <end position="405"/>
    </location>
</feature>
<proteinExistence type="inferred from homology"/>
<evidence type="ECO:0000313" key="6">
    <source>
        <dbReference type="Proteomes" id="UP000694415"/>
    </source>
</evidence>
<dbReference type="SMART" id="SM00093">
    <property type="entry name" value="SERPIN"/>
    <property type="match status" value="1"/>
</dbReference>
<reference evidence="5" key="1">
    <citation type="submission" date="2025-08" db="UniProtKB">
        <authorList>
            <consortium name="Ensembl"/>
        </authorList>
    </citation>
    <scope>IDENTIFICATION</scope>
</reference>
<dbReference type="Gene3D" id="2.30.39.10">
    <property type="entry name" value="Alpha-1-antitrypsin, domain 1"/>
    <property type="match status" value="1"/>
</dbReference>
<dbReference type="SUPFAM" id="SSF56574">
    <property type="entry name" value="Serpins"/>
    <property type="match status" value="1"/>
</dbReference>
<evidence type="ECO:0000256" key="1">
    <source>
        <dbReference type="ARBA" id="ARBA00009500"/>
    </source>
</evidence>
<evidence type="ECO:0000313" key="5">
    <source>
        <dbReference type="Ensembl" id="ENSMSIP00000013951.1"/>
    </source>
</evidence>
<dbReference type="Pfam" id="PF00079">
    <property type="entry name" value="Serpin"/>
    <property type="match status" value="1"/>
</dbReference>
<comment type="similarity">
    <text evidence="1 2">Belongs to the serpin family.</text>
</comment>
<feature type="signal peptide" evidence="3">
    <location>
        <begin position="1"/>
        <end position="21"/>
    </location>
</feature>
<dbReference type="FunFam" id="2.30.39.10:FF:000002">
    <property type="entry name" value="Serpin family D member 1"/>
    <property type="match status" value="1"/>
</dbReference>
<feature type="chain" id="PRO_5034184605" description="Serpin domain-containing protein" evidence="3">
    <location>
        <begin position="22"/>
        <end position="408"/>
    </location>
</feature>
<name>A0A8C6H198_MUSSI</name>
<dbReference type="AlphaFoldDB" id="A0A8C6H198"/>
<dbReference type="GO" id="GO:0005615">
    <property type="term" value="C:extracellular space"/>
    <property type="evidence" value="ECO:0007669"/>
    <property type="project" value="InterPro"/>
</dbReference>